<dbReference type="EMBL" id="JANHOG010001848">
    <property type="protein sequence ID" value="KAJ3530808.1"/>
    <property type="molecule type" value="Genomic_DNA"/>
</dbReference>
<evidence type="ECO:0000313" key="2">
    <source>
        <dbReference type="Proteomes" id="UP001148662"/>
    </source>
</evidence>
<reference evidence="1" key="1">
    <citation type="submission" date="2022-07" db="EMBL/GenBank/DDBJ databases">
        <title>Genome Sequence of Phlebia brevispora.</title>
        <authorList>
            <person name="Buettner E."/>
        </authorList>
    </citation>
    <scope>NUCLEOTIDE SEQUENCE</scope>
    <source>
        <strain evidence="1">MPL23</strain>
    </source>
</reference>
<organism evidence="1 2">
    <name type="scientific">Phlebia brevispora</name>
    <dbReference type="NCBI Taxonomy" id="194682"/>
    <lineage>
        <taxon>Eukaryota</taxon>
        <taxon>Fungi</taxon>
        <taxon>Dikarya</taxon>
        <taxon>Basidiomycota</taxon>
        <taxon>Agaricomycotina</taxon>
        <taxon>Agaricomycetes</taxon>
        <taxon>Polyporales</taxon>
        <taxon>Meruliaceae</taxon>
        <taxon>Phlebia</taxon>
    </lineage>
</organism>
<proteinExistence type="predicted"/>
<accession>A0ACC1S2K1</accession>
<protein>
    <submittedName>
        <fullName evidence="1">Uncharacterized protein</fullName>
    </submittedName>
</protein>
<evidence type="ECO:0000313" key="1">
    <source>
        <dbReference type="EMBL" id="KAJ3530808.1"/>
    </source>
</evidence>
<comment type="caution">
    <text evidence="1">The sequence shown here is derived from an EMBL/GenBank/DDBJ whole genome shotgun (WGS) entry which is preliminary data.</text>
</comment>
<gene>
    <name evidence="1" type="ORF">NM688_g7659</name>
</gene>
<name>A0ACC1S2K1_9APHY</name>
<dbReference type="Proteomes" id="UP001148662">
    <property type="component" value="Unassembled WGS sequence"/>
</dbReference>
<sequence length="800" mass="88502">MDPNDYAAAAALFKNPVPSHGPKRNTVRVISVRLGVRLNLLTEPVLHTLLTRLATNAGSVNCDTKRPCSTCVRSHAYAIAHATEESDIPDEPECTYGDPPKESPQPHSKVEKLENRISELEGLLRDMQLALEASQTRNNSARFTDAPALSQNFASPSASDVMSPNVSQYLDNSASFNNGIGVTATSAGGAGNASATGYASSSVSLTPNSGVFDNTFSQANGSDPVFDNVDFSQFGSPALPEMAGSLAQMADTQMADPVFEGAMIPRSLAQDRKTQLLLMGWPLHLPEPEVTRHLSVHAFFAFNMHAGRMFHGPSFLAALDLPPSDPRFPFSGLLHIMCAVGSLYTADVPSPPVQRRIQFHTNGQFLVLDELFPGRWRQLDQRPDTFAEQQVKYAKLVGDAALDRGEHLVEDLQTQIMLTWFYMMQARWSESYLAAGHALRCTIPCGINISSPFHGSAPSSMFRPEKPPSILPESQSVVEREMQRNMFWIAYSMERHHASGNSFAMVLDDMDICQLLPLRGDQYEQGISVPPDERQWSHDRHMFLNHPPNQTDSFILFIKGAILLSHVKNFNLRFRGRYFAGDAAMYSPSGSPADEPDKLDPRDTSAFQELDHLVTSFRQSWPPNFRNPVQDEMVDPYLFAASCGACLALILLHEPHARFTNGQDISTIKTLRGARGILDLMYALSATSYDVSLLDQLPILTWQVAGRVLVKALKACIDTKNYNDMGVLQAEVAFVHSMLAKAGERIPLAYRFKKMVYDFLASTCGRQFVESLPESSYHKGDIQPVETFENPVIMGFPSFC</sequence>
<keyword evidence="2" id="KW-1185">Reference proteome</keyword>